<accession>A0A9D1XPR0</accession>
<comment type="caution">
    <text evidence="1">The sequence shown here is derived from an EMBL/GenBank/DDBJ whole genome shotgun (WGS) entry which is preliminary data.</text>
</comment>
<organism evidence="1 2">
    <name type="scientific">Candidatus Erysipelatoclostridium merdavium</name>
    <dbReference type="NCBI Taxonomy" id="2838566"/>
    <lineage>
        <taxon>Bacteria</taxon>
        <taxon>Bacillati</taxon>
        <taxon>Bacillota</taxon>
        <taxon>Erysipelotrichia</taxon>
        <taxon>Erysipelotrichales</taxon>
        <taxon>Erysipelotrichales incertae sedis</taxon>
    </lineage>
</organism>
<name>A0A9D1XPR0_9FIRM</name>
<sequence>IWLMPQAPLKYDGTIRIYSLQEKVESGIPLKEKEAYDKIKIATIYTSSKHEISQKYEQNDELLRVVMLLFGMSGRSVQEIRGILEKEYGFKMSDKLKKGVENMCNLAQGLIIENQALGRQIGKKEGILEGRAKEKYEILISLLEQTDISLKKQWR</sequence>
<evidence type="ECO:0000313" key="2">
    <source>
        <dbReference type="Proteomes" id="UP000886724"/>
    </source>
</evidence>
<proteinExistence type="predicted"/>
<gene>
    <name evidence="1" type="ORF">H9980_07355</name>
</gene>
<feature type="non-terminal residue" evidence="1">
    <location>
        <position position="1"/>
    </location>
</feature>
<dbReference type="EMBL" id="DXET01000160">
    <property type="protein sequence ID" value="HIX81770.1"/>
    <property type="molecule type" value="Genomic_DNA"/>
</dbReference>
<evidence type="ECO:0000313" key="1">
    <source>
        <dbReference type="EMBL" id="HIX81770.1"/>
    </source>
</evidence>
<dbReference type="Proteomes" id="UP000886724">
    <property type="component" value="Unassembled WGS sequence"/>
</dbReference>
<reference evidence="1" key="1">
    <citation type="journal article" date="2021" name="PeerJ">
        <title>Extensive microbial diversity within the chicken gut microbiome revealed by metagenomics and culture.</title>
        <authorList>
            <person name="Gilroy R."/>
            <person name="Ravi A."/>
            <person name="Getino M."/>
            <person name="Pursley I."/>
            <person name="Horton D.L."/>
            <person name="Alikhan N.F."/>
            <person name="Baker D."/>
            <person name="Gharbi K."/>
            <person name="Hall N."/>
            <person name="Watson M."/>
            <person name="Adriaenssens E.M."/>
            <person name="Foster-Nyarko E."/>
            <person name="Jarju S."/>
            <person name="Secka A."/>
            <person name="Antonio M."/>
            <person name="Oren A."/>
            <person name="Chaudhuri R.R."/>
            <person name="La Ragione R."/>
            <person name="Hildebrand F."/>
            <person name="Pallen M.J."/>
        </authorList>
    </citation>
    <scope>NUCLEOTIDE SEQUENCE</scope>
    <source>
        <strain evidence="1">ChiGjej1B1-14440</strain>
    </source>
</reference>
<protein>
    <submittedName>
        <fullName evidence="1">Uncharacterized protein</fullName>
    </submittedName>
</protein>
<dbReference type="AlphaFoldDB" id="A0A9D1XPR0"/>
<reference evidence="1" key="2">
    <citation type="submission" date="2021-04" db="EMBL/GenBank/DDBJ databases">
        <authorList>
            <person name="Gilroy R."/>
        </authorList>
    </citation>
    <scope>NUCLEOTIDE SEQUENCE</scope>
    <source>
        <strain evidence="1">ChiGjej1B1-14440</strain>
    </source>
</reference>